<dbReference type="AlphaFoldDB" id="A0A2S4KW19"/>
<organism evidence="2 3">
    <name type="scientific">Tolypocladium paradoxum</name>
    <dbReference type="NCBI Taxonomy" id="94208"/>
    <lineage>
        <taxon>Eukaryota</taxon>
        <taxon>Fungi</taxon>
        <taxon>Dikarya</taxon>
        <taxon>Ascomycota</taxon>
        <taxon>Pezizomycotina</taxon>
        <taxon>Sordariomycetes</taxon>
        <taxon>Hypocreomycetidae</taxon>
        <taxon>Hypocreales</taxon>
        <taxon>Ophiocordycipitaceae</taxon>
        <taxon>Tolypocladium</taxon>
    </lineage>
</organism>
<name>A0A2S4KW19_9HYPO</name>
<dbReference type="EMBL" id="PKSG01000528">
    <property type="protein sequence ID" value="POR34370.1"/>
    <property type="molecule type" value="Genomic_DNA"/>
</dbReference>
<dbReference type="PANTHER" id="PTHR43798">
    <property type="entry name" value="MONOACYLGLYCEROL LIPASE"/>
    <property type="match status" value="1"/>
</dbReference>
<keyword evidence="3" id="KW-1185">Reference proteome</keyword>
<dbReference type="SUPFAM" id="SSF53474">
    <property type="entry name" value="alpha/beta-Hydrolases"/>
    <property type="match status" value="1"/>
</dbReference>
<dbReference type="Gene3D" id="3.40.50.1820">
    <property type="entry name" value="alpha/beta hydrolase"/>
    <property type="match status" value="1"/>
</dbReference>
<evidence type="ECO:0000313" key="3">
    <source>
        <dbReference type="Proteomes" id="UP000237481"/>
    </source>
</evidence>
<dbReference type="STRING" id="94208.A0A2S4KW19"/>
<dbReference type="PANTHER" id="PTHR43798:SF5">
    <property type="entry name" value="MONOACYLGLYCEROL LIPASE ABHD6"/>
    <property type="match status" value="1"/>
</dbReference>
<dbReference type="OrthoDB" id="2498029at2759"/>
<dbReference type="Proteomes" id="UP000237481">
    <property type="component" value="Unassembled WGS sequence"/>
</dbReference>
<proteinExistence type="predicted"/>
<dbReference type="GO" id="GO:0046464">
    <property type="term" value="P:acylglycerol catabolic process"/>
    <property type="evidence" value="ECO:0007669"/>
    <property type="project" value="TreeGrafter"/>
</dbReference>
<dbReference type="Pfam" id="PF12697">
    <property type="entry name" value="Abhydrolase_6"/>
    <property type="match status" value="1"/>
</dbReference>
<keyword evidence="2" id="KW-0378">Hydrolase</keyword>
<gene>
    <name evidence="2" type="ORF">TPAR_05443</name>
</gene>
<dbReference type="InterPro" id="IPR029058">
    <property type="entry name" value="AB_hydrolase_fold"/>
</dbReference>
<evidence type="ECO:0000259" key="1">
    <source>
        <dbReference type="Pfam" id="PF12697"/>
    </source>
</evidence>
<dbReference type="GO" id="GO:0047372">
    <property type="term" value="F:monoacylglycerol lipase activity"/>
    <property type="evidence" value="ECO:0007669"/>
    <property type="project" value="TreeGrafter"/>
</dbReference>
<sequence length="310" mass="32480">MPSVELNGVSLYYTWKSASQVGPLPVANPTLVFVHGLGSSSSFYASVVPGLVEAGFSCLALDTYEMLDIDGKCCNSGSCQSKSGGEVRPIKRLAEDVAALMGKLKIAAEHTVLVGHSMGCLIVSELASSRRVAGTVLLGPIRPSSALANVFQERIKTVSLCPFQENAAAVVVVNLKTIDVCSDGMEAMADVIPSAATGSKCSLTQQAFVRALLMSQTVEGYSASCKAIAEATTPDYGGIKCPLMVIAGADDKTAPVEIAQDVLNSHLSSWGTRMEDKHIEVLEGVGHWHCVEAAGQITEIVRTFLGGLSS</sequence>
<reference evidence="2 3" key="1">
    <citation type="submission" date="2018-01" db="EMBL/GenBank/DDBJ databases">
        <title>Harnessing the power of phylogenomics to disentangle the directionality and signatures of interkingdom host jumping in the parasitic fungal genus Tolypocladium.</title>
        <authorList>
            <person name="Quandt C.A."/>
            <person name="Patterson W."/>
            <person name="Spatafora J.W."/>
        </authorList>
    </citation>
    <scope>NUCLEOTIDE SEQUENCE [LARGE SCALE GENOMIC DNA]</scope>
    <source>
        <strain evidence="2 3">NRBC 100945</strain>
    </source>
</reference>
<feature type="domain" description="AB hydrolase-1" evidence="1">
    <location>
        <begin position="31"/>
        <end position="293"/>
    </location>
</feature>
<accession>A0A2S4KW19</accession>
<dbReference type="InterPro" id="IPR050266">
    <property type="entry name" value="AB_hydrolase_sf"/>
</dbReference>
<protein>
    <submittedName>
        <fullName evidence="2">Alpha beta hydrolase fold family protein</fullName>
    </submittedName>
</protein>
<dbReference type="GO" id="GO:0016020">
    <property type="term" value="C:membrane"/>
    <property type="evidence" value="ECO:0007669"/>
    <property type="project" value="TreeGrafter"/>
</dbReference>
<dbReference type="InterPro" id="IPR000073">
    <property type="entry name" value="AB_hydrolase_1"/>
</dbReference>
<comment type="caution">
    <text evidence="2">The sequence shown here is derived from an EMBL/GenBank/DDBJ whole genome shotgun (WGS) entry which is preliminary data.</text>
</comment>
<evidence type="ECO:0000313" key="2">
    <source>
        <dbReference type="EMBL" id="POR34370.1"/>
    </source>
</evidence>